<dbReference type="Proteomes" id="UP000830395">
    <property type="component" value="Chromosome 12"/>
</dbReference>
<protein>
    <submittedName>
        <fullName evidence="1">Uncharacterized protein</fullName>
    </submittedName>
</protein>
<comment type="caution">
    <text evidence="1">The sequence shown here is derived from an EMBL/GenBank/DDBJ whole genome shotgun (WGS) entry which is preliminary data.</text>
</comment>
<name>A0ACC5YUB4_9TELE</name>
<organism evidence="1 2">
    <name type="scientific">Pangasius djambal</name>
    <dbReference type="NCBI Taxonomy" id="1691987"/>
    <lineage>
        <taxon>Eukaryota</taxon>
        <taxon>Metazoa</taxon>
        <taxon>Chordata</taxon>
        <taxon>Craniata</taxon>
        <taxon>Vertebrata</taxon>
        <taxon>Euteleostomi</taxon>
        <taxon>Actinopterygii</taxon>
        <taxon>Neopterygii</taxon>
        <taxon>Teleostei</taxon>
        <taxon>Ostariophysi</taxon>
        <taxon>Siluriformes</taxon>
        <taxon>Pangasiidae</taxon>
        <taxon>Pangasius</taxon>
    </lineage>
</organism>
<evidence type="ECO:0000313" key="1">
    <source>
        <dbReference type="EMBL" id="MCJ8738611.1"/>
    </source>
</evidence>
<sequence>MQSFEMDFKKFQTHITDYERRLGTIFCQAFEDCAFPESATKLFEMFGFVLERPLLLSLISSKYKKLLEMFSLELDRIKLIYDAQMAALEICQGAPPIAKNMPPVAGQLKWAQELRDRLQTQSKSIKAIHHMCIDTDEVKLVCQKYDEMMDLLHNYCDRVYAQWSAKVDIDCKFNLGKPLLLRNQKTNVLSVNFNKQHDRFGGGSVMVWGGISMEGRTDLYRLDNGTLTAIRYRDEILGPIVRPYAGAVGPGFLLVHYNARAHVGKVCRQFLEDEGIDTIE</sequence>
<dbReference type="EMBL" id="CM040986">
    <property type="protein sequence ID" value="MCJ8738611.1"/>
    <property type="molecule type" value="Genomic_DNA"/>
</dbReference>
<accession>A0ACC5YUB4</accession>
<keyword evidence="2" id="KW-1185">Reference proteome</keyword>
<proteinExistence type="predicted"/>
<evidence type="ECO:0000313" key="2">
    <source>
        <dbReference type="Proteomes" id="UP000830395"/>
    </source>
</evidence>
<reference evidence="1" key="1">
    <citation type="submission" date="2020-02" db="EMBL/GenBank/DDBJ databases">
        <title>Genome sequencing of the panga catfish, Pangasius djambal.</title>
        <authorList>
            <person name="Wen M."/>
            <person name="Zahm M."/>
            <person name="Roques C."/>
            <person name="Cabau C."/>
            <person name="Klopp C."/>
            <person name="Donnadieu C."/>
            <person name="Jouanno E."/>
            <person name="Avarre J.-C."/>
            <person name="Campet M."/>
            <person name="Ha T."/>
            <person name="Dugue R."/>
            <person name="Lampietro C."/>
            <person name="Louis A."/>
            <person name="Herpin A."/>
            <person name="Echchiki A."/>
            <person name="Berthelot C."/>
            <person name="Parey E."/>
            <person name="Roest-Crollius H."/>
            <person name="Braasch I."/>
            <person name="Postlethwait J.H."/>
            <person name="Bobe J."/>
            <person name="Montfort J."/>
            <person name="Bouchez O."/>
            <person name="Begum T."/>
            <person name="Schartl M."/>
            <person name="Gustiano R."/>
            <person name="Guiguen Y."/>
        </authorList>
    </citation>
    <scope>NUCLEOTIDE SEQUENCE</scope>
    <source>
        <strain evidence="1">Pdj_M5554</strain>
    </source>
</reference>
<gene>
    <name evidence="1" type="ORF">PDJAM_G00037760</name>
</gene>